<dbReference type="InterPro" id="IPR029047">
    <property type="entry name" value="HSP70_peptide-bd_sf"/>
</dbReference>
<dbReference type="GO" id="GO:0005829">
    <property type="term" value="C:cytosol"/>
    <property type="evidence" value="ECO:0007669"/>
    <property type="project" value="TreeGrafter"/>
</dbReference>
<keyword evidence="4" id="KW-0175">Coiled coil</keyword>
<evidence type="ECO:0000256" key="2">
    <source>
        <dbReference type="ARBA" id="ARBA00022741"/>
    </source>
</evidence>
<dbReference type="EMBL" id="LIAE01006289">
    <property type="protein sequence ID" value="PAV91825.1"/>
    <property type="molecule type" value="Genomic_DNA"/>
</dbReference>
<feature type="region of interest" description="Disordered" evidence="5">
    <location>
        <begin position="707"/>
        <end position="753"/>
    </location>
</feature>
<dbReference type="PROSITE" id="PS01036">
    <property type="entry name" value="HSP70_3"/>
    <property type="match status" value="1"/>
</dbReference>
<organism evidence="6 7">
    <name type="scientific">Diploscapter pachys</name>
    <dbReference type="NCBI Taxonomy" id="2018661"/>
    <lineage>
        <taxon>Eukaryota</taxon>
        <taxon>Metazoa</taxon>
        <taxon>Ecdysozoa</taxon>
        <taxon>Nematoda</taxon>
        <taxon>Chromadorea</taxon>
        <taxon>Rhabditida</taxon>
        <taxon>Rhabditina</taxon>
        <taxon>Rhabditomorpha</taxon>
        <taxon>Rhabditoidea</taxon>
        <taxon>Rhabditidae</taxon>
        <taxon>Diploscapter</taxon>
    </lineage>
</organism>
<reference evidence="6 7" key="1">
    <citation type="journal article" date="2017" name="Curr. Biol.">
        <title>Genome architecture and evolution of a unichromosomal asexual nematode.</title>
        <authorList>
            <person name="Fradin H."/>
            <person name="Zegar C."/>
            <person name="Gutwein M."/>
            <person name="Lucas J."/>
            <person name="Kovtun M."/>
            <person name="Corcoran D."/>
            <person name="Baugh L.R."/>
            <person name="Kiontke K."/>
            <person name="Gunsalus K."/>
            <person name="Fitch D.H."/>
            <person name="Piano F."/>
        </authorList>
    </citation>
    <scope>NUCLEOTIDE SEQUENCE [LARGE SCALE GENOMIC DNA]</scope>
    <source>
        <strain evidence="6">PF1309</strain>
    </source>
</reference>
<dbReference type="GO" id="GO:0140662">
    <property type="term" value="F:ATP-dependent protein folding chaperone"/>
    <property type="evidence" value="ECO:0007669"/>
    <property type="project" value="InterPro"/>
</dbReference>
<dbReference type="InterPro" id="IPR029048">
    <property type="entry name" value="HSP70_C_sf"/>
</dbReference>
<dbReference type="SUPFAM" id="SSF100934">
    <property type="entry name" value="Heat shock protein 70kD (HSP70), C-terminal subdomain"/>
    <property type="match status" value="2"/>
</dbReference>
<dbReference type="SUPFAM" id="SSF100920">
    <property type="entry name" value="Heat shock protein 70kD (HSP70), peptide-binding domain"/>
    <property type="match status" value="1"/>
</dbReference>
<feature type="coiled-coil region" evidence="4">
    <location>
        <begin position="532"/>
        <end position="559"/>
    </location>
</feature>
<comment type="similarity">
    <text evidence="1">Belongs to the heat shock protein 70 family.</text>
</comment>
<feature type="compositionally biased region" description="Polar residues" evidence="5">
    <location>
        <begin position="734"/>
        <end position="747"/>
    </location>
</feature>
<dbReference type="GO" id="GO:0006950">
    <property type="term" value="P:response to stress"/>
    <property type="evidence" value="ECO:0007669"/>
    <property type="project" value="UniProtKB-ARBA"/>
</dbReference>
<dbReference type="Proteomes" id="UP000218231">
    <property type="component" value="Unassembled WGS sequence"/>
</dbReference>
<dbReference type="Gene3D" id="2.60.34.10">
    <property type="entry name" value="Substrate Binding Domain Of DNAk, Chain A, domain 1"/>
    <property type="match status" value="1"/>
</dbReference>
<dbReference type="STRING" id="2018661.A0A2A2M0M1"/>
<keyword evidence="3" id="KW-0067">ATP-binding</keyword>
<dbReference type="AlphaFoldDB" id="A0A2A2M0M1"/>
<dbReference type="InterPro" id="IPR013126">
    <property type="entry name" value="Hsp_70_fam"/>
</dbReference>
<dbReference type="Gene3D" id="3.30.420.40">
    <property type="match status" value="2"/>
</dbReference>
<feature type="region of interest" description="Disordered" evidence="5">
    <location>
        <begin position="482"/>
        <end position="506"/>
    </location>
</feature>
<dbReference type="GO" id="GO:0005634">
    <property type="term" value="C:nucleus"/>
    <property type="evidence" value="ECO:0007669"/>
    <property type="project" value="TreeGrafter"/>
</dbReference>
<proteinExistence type="inferred from homology"/>
<protein>
    <submittedName>
        <fullName evidence="6">Uncharacterized protein</fullName>
    </submittedName>
</protein>
<dbReference type="PANTHER" id="PTHR45639:SF4">
    <property type="entry name" value="HSC70CB, ISOFORM G"/>
    <property type="match status" value="1"/>
</dbReference>
<dbReference type="PANTHER" id="PTHR45639">
    <property type="entry name" value="HSC70CB, ISOFORM G-RELATED"/>
    <property type="match status" value="1"/>
</dbReference>
<sequence>MSVIGFDIGNLSSFISVARQGGIEVITNDYSLHATPTCVAFGSKNRSMGVAARQGVNTNFKSTIMNFKHLIGRNYSDHYAQKFFRFVPCDVVELPNDQIGLKVRYLDKEQVFTPEQVLGAILTKLKTTIEAQCKDIKKVSDCVVAVPTHFTDVQRRAVECAIKVAGLNGLRIMNESTAIALTYGIYKQDLPEESAPPRRVVFLDVGHASTQASIAAFHKGKLQMLGTTIDMDAGGLWLDDIIREKFRQEFITKYGIDASTNPRAWLRLLDESERIKKQMSANATNIPLNIECFMNDKDVTSGMCRADFEQLATPVFEKIHHLLLKLLEETGVNAQEVDEIEIVGGSSRIPMIRKIINNIFNKDPKTTMNQDEAVSRGAAMQCAILSPSFRVREFHMKDAQPYKIKITWNGGAAEGGESDVFAEHEEFPFAKMVTLFRRDTFQVDARYAFPNMVPHSTSAIGSWRVTGVTPNPDGSARKVKVKDDAQQQQNNGEEQAAQPEQPKGPKTKTIAIELSVEEHFPQNFDAQKFYEMEILMQRADEKEKKKADAKNSVEEYVYEMRDKLSEHYQDYVTSQDADSFRSQLTDTENWLYDEGEDTEQTVYEQRLGELKKYGDPIVERYREAEGRAPAFDRFTQTINRTRKAYDDYVAGGEAHAHIDSKDMEKVINAIEERQRWLMDARQRQDRRDKTQTPIVFVQEIQDQHNAFENVVNPILNKKKPAPPPPKKEEPPQPSQGAQNSGDANQTQDKMEVD</sequence>
<dbReference type="OrthoDB" id="434160at2759"/>
<dbReference type="InterPro" id="IPR043129">
    <property type="entry name" value="ATPase_NBD"/>
</dbReference>
<feature type="compositionally biased region" description="Low complexity" evidence="5">
    <location>
        <begin position="486"/>
        <end position="501"/>
    </location>
</feature>
<evidence type="ECO:0000256" key="3">
    <source>
        <dbReference type="ARBA" id="ARBA00022840"/>
    </source>
</evidence>
<dbReference type="Gene3D" id="1.20.1270.10">
    <property type="match status" value="2"/>
</dbReference>
<evidence type="ECO:0000256" key="5">
    <source>
        <dbReference type="SAM" id="MobiDB-lite"/>
    </source>
</evidence>
<dbReference type="GO" id="GO:0005524">
    <property type="term" value="F:ATP binding"/>
    <property type="evidence" value="ECO:0007669"/>
    <property type="project" value="UniProtKB-KW"/>
</dbReference>
<dbReference type="Pfam" id="PF00012">
    <property type="entry name" value="HSP70"/>
    <property type="match status" value="1"/>
</dbReference>
<evidence type="ECO:0000256" key="1">
    <source>
        <dbReference type="ARBA" id="ARBA00007381"/>
    </source>
</evidence>
<keyword evidence="2" id="KW-0547">Nucleotide-binding</keyword>
<dbReference type="Gene3D" id="3.30.30.30">
    <property type="match status" value="1"/>
</dbReference>
<dbReference type="FunFam" id="3.90.640.10:FF:000004">
    <property type="entry name" value="Heat shock 70 kDa protein 4"/>
    <property type="match status" value="1"/>
</dbReference>
<dbReference type="PRINTS" id="PR00301">
    <property type="entry name" value="HEATSHOCK70"/>
</dbReference>
<dbReference type="FunFam" id="3.30.420.40:FF:000171">
    <property type="entry name" value="Heat shock 70 kDa protein 4"/>
    <property type="match status" value="2"/>
</dbReference>
<dbReference type="InterPro" id="IPR018181">
    <property type="entry name" value="Heat_shock_70_CS"/>
</dbReference>
<dbReference type="FunFam" id="3.30.30.30:FF:000002">
    <property type="entry name" value="Heat shock 70 kDa protein 4"/>
    <property type="match status" value="1"/>
</dbReference>
<dbReference type="FunFam" id="1.20.1270.10:FF:000002">
    <property type="entry name" value="Heat shock 70 kDa protein 4"/>
    <property type="match status" value="1"/>
</dbReference>
<gene>
    <name evidence="6" type="ORF">WR25_18985</name>
</gene>
<evidence type="ECO:0000256" key="4">
    <source>
        <dbReference type="SAM" id="Coils"/>
    </source>
</evidence>
<accession>A0A2A2M0M1</accession>
<name>A0A2A2M0M1_9BILA</name>
<dbReference type="Gene3D" id="3.90.640.10">
    <property type="entry name" value="Actin, Chain A, domain 4"/>
    <property type="match status" value="1"/>
</dbReference>
<evidence type="ECO:0000313" key="7">
    <source>
        <dbReference type="Proteomes" id="UP000218231"/>
    </source>
</evidence>
<dbReference type="SUPFAM" id="SSF53067">
    <property type="entry name" value="Actin-like ATPase domain"/>
    <property type="match status" value="2"/>
</dbReference>
<comment type="caution">
    <text evidence="6">The sequence shown here is derived from an EMBL/GenBank/DDBJ whole genome shotgun (WGS) entry which is preliminary data.</text>
</comment>
<evidence type="ECO:0000313" key="6">
    <source>
        <dbReference type="EMBL" id="PAV91825.1"/>
    </source>
</evidence>
<keyword evidence="7" id="KW-1185">Reference proteome</keyword>